<dbReference type="PANTHER" id="PTHR13337">
    <property type="entry name" value="SUCCINATE DEHYDROGENASE"/>
    <property type="match status" value="1"/>
</dbReference>
<evidence type="ECO:0000256" key="11">
    <source>
        <dbReference type="SAM" id="SignalP"/>
    </source>
</evidence>
<evidence type="ECO:0000256" key="7">
    <source>
        <dbReference type="ARBA" id="ARBA00022989"/>
    </source>
</evidence>
<sequence>MVHLTPMNAKRVLSVILLGIFLVALMFSSQADDTLSAVSIVIHQYWVLKVTVTDYVHPILFEAAVPKICHDLLLVVSATNLEGQFYFIHNDISIAIRKIWLTKPKP</sequence>
<dbReference type="Pfam" id="PF05328">
    <property type="entry name" value="CybS"/>
    <property type="match status" value="1"/>
</dbReference>
<keyword evidence="10" id="KW-0816">Tricarboxylic acid cycle</keyword>
<keyword evidence="9 10" id="KW-0472">Membrane</keyword>
<keyword evidence="10" id="KW-0249">Electron transport</keyword>
<evidence type="ECO:0000256" key="10">
    <source>
        <dbReference type="RuleBase" id="RU364031"/>
    </source>
</evidence>
<comment type="function">
    <text evidence="10">Membrane-anchoring subunit of succinate dehydrogenase (SDH) that is involved in complex II of the mitochondrial electron transport chain and is responsible for transferring electrons from succinate to ubiquinone (coenzyme Q).</text>
</comment>
<reference evidence="12" key="2">
    <citation type="submission" date="2025-05" db="UniProtKB">
        <authorList>
            <consortium name="EnsemblMetazoa"/>
        </authorList>
    </citation>
    <scope>IDENTIFICATION</scope>
    <source>
        <strain evidence="12">Foshan</strain>
    </source>
</reference>
<evidence type="ECO:0000256" key="9">
    <source>
        <dbReference type="ARBA" id="ARBA00023136"/>
    </source>
</evidence>
<comment type="subcellular location">
    <subcellularLocation>
        <location evidence="1 10">Mitochondrion inner membrane</location>
        <topology evidence="1 10">Multi-pass membrane protein</topology>
    </subcellularLocation>
</comment>
<keyword evidence="10" id="KW-0349">Heme</keyword>
<dbReference type="InterPro" id="IPR034804">
    <property type="entry name" value="SQR/QFR_C/D"/>
</dbReference>
<keyword evidence="8 10" id="KW-0496">Mitochondrion</keyword>
<keyword evidence="10" id="KW-0408">Iron</keyword>
<comment type="similarity">
    <text evidence="2 10">Belongs to the CybS family.</text>
</comment>
<name>A0ABM1ZHM3_AEDAL</name>
<evidence type="ECO:0000256" key="3">
    <source>
        <dbReference type="ARBA" id="ARBA00022448"/>
    </source>
</evidence>
<keyword evidence="4" id="KW-0812">Transmembrane</keyword>
<evidence type="ECO:0000256" key="5">
    <source>
        <dbReference type="ARBA" id="ARBA00022792"/>
    </source>
</evidence>
<evidence type="ECO:0000256" key="1">
    <source>
        <dbReference type="ARBA" id="ARBA00004448"/>
    </source>
</evidence>
<accession>A0ABM1ZHM3</accession>
<feature type="signal peptide" evidence="11">
    <location>
        <begin position="1"/>
        <end position="31"/>
    </location>
</feature>
<evidence type="ECO:0000256" key="6">
    <source>
        <dbReference type="ARBA" id="ARBA00022946"/>
    </source>
</evidence>
<keyword evidence="11" id="KW-0732">Signal</keyword>
<proteinExistence type="inferred from homology"/>
<organism evidence="12 13">
    <name type="scientific">Aedes albopictus</name>
    <name type="common">Asian tiger mosquito</name>
    <name type="synonym">Stegomyia albopicta</name>
    <dbReference type="NCBI Taxonomy" id="7160"/>
    <lineage>
        <taxon>Eukaryota</taxon>
        <taxon>Metazoa</taxon>
        <taxon>Ecdysozoa</taxon>
        <taxon>Arthropoda</taxon>
        <taxon>Hexapoda</taxon>
        <taxon>Insecta</taxon>
        <taxon>Pterygota</taxon>
        <taxon>Neoptera</taxon>
        <taxon>Endopterygota</taxon>
        <taxon>Diptera</taxon>
        <taxon>Nematocera</taxon>
        <taxon>Culicoidea</taxon>
        <taxon>Culicidae</taxon>
        <taxon>Culicinae</taxon>
        <taxon>Aedini</taxon>
        <taxon>Aedes</taxon>
        <taxon>Stegomyia</taxon>
    </lineage>
</organism>
<evidence type="ECO:0000256" key="8">
    <source>
        <dbReference type="ARBA" id="ARBA00023128"/>
    </source>
</evidence>
<keyword evidence="6 10" id="KW-0809">Transit peptide</keyword>
<dbReference type="RefSeq" id="XP_062710771.1">
    <property type="nucleotide sequence ID" value="XM_062854787.1"/>
</dbReference>
<dbReference type="InterPro" id="IPR007992">
    <property type="entry name" value="CybS"/>
</dbReference>
<dbReference type="GeneID" id="134288872"/>
<feature type="chain" id="PRO_5047472721" description="Succinate dehydrogenase [ubiquinone] cytochrome b small subunit" evidence="11">
    <location>
        <begin position="32"/>
        <end position="106"/>
    </location>
</feature>
<evidence type="ECO:0000313" key="13">
    <source>
        <dbReference type="Proteomes" id="UP000069940"/>
    </source>
</evidence>
<dbReference type="Proteomes" id="UP000069940">
    <property type="component" value="Unassembled WGS sequence"/>
</dbReference>
<protein>
    <recommendedName>
        <fullName evidence="10">Succinate dehydrogenase [ubiquinone] cytochrome b small subunit</fullName>
    </recommendedName>
</protein>
<dbReference type="PANTHER" id="PTHR13337:SF2">
    <property type="entry name" value="SUCCINATE DEHYDROGENASE [UBIQUINONE] CYTOCHROME B SMALL SUBUNIT, MITOCHONDRIAL"/>
    <property type="match status" value="1"/>
</dbReference>
<evidence type="ECO:0000256" key="4">
    <source>
        <dbReference type="ARBA" id="ARBA00022692"/>
    </source>
</evidence>
<evidence type="ECO:0000256" key="2">
    <source>
        <dbReference type="ARBA" id="ARBA00007294"/>
    </source>
</evidence>
<keyword evidence="3 10" id="KW-0813">Transport</keyword>
<keyword evidence="5 10" id="KW-0999">Mitochondrion inner membrane</keyword>
<keyword evidence="10" id="KW-0479">Metal-binding</keyword>
<reference evidence="13" key="1">
    <citation type="journal article" date="2015" name="Proc. Natl. Acad. Sci. U.S.A.">
        <title>Genome sequence of the Asian Tiger mosquito, Aedes albopictus, reveals insights into its biology, genetics, and evolution.</title>
        <authorList>
            <person name="Chen X.G."/>
            <person name="Jiang X."/>
            <person name="Gu J."/>
            <person name="Xu M."/>
            <person name="Wu Y."/>
            <person name="Deng Y."/>
            <person name="Zhang C."/>
            <person name="Bonizzoni M."/>
            <person name="Dermauw W."/>
            <person name="Vontas J."/>
            <person name="Armbruster P."/>
            <person name="Huang X."/>
            <person name="Yang Y."/>
            <person name="Zhang H."/>
            <person name="He W."/>
            <person name="Peng H."/>
            <person name="Liu Y."/>
            <person name="Wu K."/>
            <person name="Chen J."/>
            <person name="Lirakis M."/>
            <person name="Topalis P."/>
            <person name="Van Leeuwen T."/>
            <person name="Hall A.B."/>
            <person name="Jiang X."/>
            <person name="Thorpe C."/>
            <person name="Mueller R.L."/>
            <person name="Sun C."/>
            <person name="Waterhouse R.M."/>
            <person name="Yan G."/>
            <person name="Tu Z.J."/>
            <person name="Fang X."/>
            <person name="James A.A."/>
        </authorList>
    </citation>
    <scope>NUCLEOTIDE SEQUENCE [LARGE SCALE GENOMIC DNA]</scope>
    <source>
        <strain evidence="13">Foshan</strain>
    </source>
</reference>
<dbReference type="Gene3D" id="1.20.1300.10">
    <property type="entry name" value="Fumarate reductase/succinate dehydrogenase, transmembrane subunit"/>
    <property type="match status" value="1"/>
</dbReference>
<evidence type="ECO:0000313" key="12">
    <source>
        <dbReference type="EnsemblMetazoa" id="AALFPA23_018599.P27279"/>
    </source>
</evidence>
<keyword evidence="13" id="KW-1185">Reference proteome</keyword>
<keyword evidence="7" id="KW-1133">Transmembrane helix</keyword>
<dbReference type="EnsemblMetazoa" id="AALFPA23_018599.R27279">
    <property type="protein sequence ID" value="AALFPA23_018599.P27279"/>
    <property type="gene ID" value="AALFPA23_018599"/>
</dbReference>